<protein>
    <submittedName>
        <fullName evidence="2">Uncharacterized protein</fullName>
    </submittedName>
</protein>
<dbReference type="OrthoDB" id="7594018at2"/>
<evidence type="ECO:0000313" key="3">
    <source>
        <dbReference type="Proteomes" id="UP000008881"/>
    </source>
</evidence>
<feature type="chain" id="PRO_5002609243" evidence="1">
    <location>
        <begin position="23"/>
        <end position="266"/>
    </location>
</feature>
<dbReference type="Proteomes" id="UP000008881">
    <property type="component" value="Chromosome"/>
</dbReference>
<accession>A0A0H3FJN9</accession>
<reference evidence="2 3" key="1">
    <citation type="journal article" date="2012" name="J. Bacteriol.">
        <title>Complete genome sequence of Enterobacter aerogenes KCTC 2190.</title>
        <authorList>
            <person name="Shin S.H."/>
            <person name="Kim S."/>
            <person name="Kim J.Y."/>
            <person name="Lee S."/>
            <person name="Um Y."/>
            <person name="Oh M.K."/>
            <person name="Kim Y.R."/>
            <person name="Lee J."/>
            <person name="Yang K.S."/>
        </authorList>
    </citation>
    <scope>NUCLEOTIDE SEQUENCE [LARGE SCALE GENOMIC DNA]</scope>
    <source>
        <strain evidence="2 3">KCTC 2190</strain>
    </source>
</reference>
<gene>
    <name evidence="2" type="ordered locus">EAE_03395</name>
</gene>
<keyword evidence="1" id="KW-0732">Signal</keyword>
<organism evidence="2 3">
    <name type="scientific">Klebsiella aerogenes (strain ATCC 13048 / DSM 30053 / CCUG 1429 / JCM 1235 / KCTC 2190 / NBRC 13534 / NCIMB 10102 / NCTC 10006 / CDC 819-56)</name>
    <name type="common">Enterobacter aerogenes</name>
    <dbReference type="NCBI Taxonomy" id="1028307"/>
    <lineage>
        <taxon>Bacteria</taxon>
        <taxon>Pseudomonadati</taxon>
        <taxon>Pseudomonadota</taxon>
        <taxon>Gammaproteobacteria</taxon>
        <taxon>Enterobacterales</taxon>
        <taxon>Enterobacteriaceae</taxon>
        <taxon>Klebsiella/Raoultella group</taxon>
        <taxon>Klebsiella</taxon>
    </lineage>
</organism>
<evidence type="ECO:0000256" key="1">
    <source>
        <dbReference type="SAM" id="SignalP"/>
    </source>
</evidence>
<keyword evidence="3" id="KW-1185">Reference proteome</keyword>
<dbReference type="AlphaFoldDB" id="A0A0H3FJN9"/>
<dbReference type="KEGG" id="eae:EAE_03395"/>
<dbReference type="EMBL" id="CP002824">
    <property type="protein sequence ID" value="AEG95614.1"/>
    <property type="molecule type" value="Genomic_DNA"/>
</dbReference>
<evidence type="ECO:0000313" key="2">
    <source>
        <dbReference type="EMBL" id="AEG95614.1"/>
    </source>
</evidence>
<dbReference type="eggNOG" id="ENOG50334M4">
    <property type="taxonomic scope" value="Bacteria"/>
</dbReference>
<name>A0A0H3FJN9_KLEAK</name>
<dbReference type="PATRIC" id="fig|1028307.3.peg.674"/>
<dbReference type="GeneID" id="93313808"/>
<dbReference type="RefSeq" id="WP_015703486.1">
    <property type="nucleotide sequence ID" value="NC_015663.1"/>
</dbReference>
<proteinExistence type="predicted"/>
<dbReference type="HOGENOM" id="CLU_1049496_0_0_6"/>
<feature type="signal peptide" evidence="1">
    <location>
        <begin position="1"/>
        <end position="22"/>
    </location>
</feature>
<sequence length="266" mass="29156">MLIKYLPVCALCIGLLPGALFAQTGEVKTNAEKSADDPTKVTTKVGVTWSDNYDLDDSNLAFSGSLAFDEARKLNVRINSDATEWRVGGSWLFPIGIFNFNFGKNVYPDDSSQTNYSIGTFLPLSYFGFEPAGFQIFPMAGYTYNTGDHMACNKDQHSACSQSGFNGMPSPENGFESTNISGSSGYLGAFVLKPLSADLRLLGFAGGSYGSKNDDGDNYKGYFAGVGVGYNLTEHNSVKFMTYVQDNNTYLDEAEKRFLFSWQYQL</sequence>